<gene>
    <name evidence="1" type="ORF">LCGC14_1439820</name>
</gene>
<protein>
    <submittedName>
        <fullName evidence="1">Uncharacterized protein</fullName>
    </submittedName>
</protein>
<name>A0A0F9K768_9ZZZZ</name>
<comment type="caution">
    <text evidence="1">The sequence shown here is derived from an EMBL/GenBank/DDBJ whole genome shotgun (WGS) entry which is preliminary data.</text>
</comment>
<accession>A0A0F9K768</accession>
<proteinExistence type="predicted"/>
<sequence length="83" mass="10025">MTIINADDLPHLGPEFDAESWDFLQSTYPRWAEMLEQEIEEGKTPELIYKVCIRRLPHHRHDTICQRLLMAARFLYLEKQRNR</sequence>
<reference evidence="1" key="1">
    <citation type="journal article" date="2015" name="Nature">
        <title>Complex archaea that bridge the gap between prokaryotes and eukaryotes.</title>
        <authorList>
            <person name="Spang A."/>
            <person name="Saw J.H."/>
            <person name="Jorgensen S.L."/>
            <person name="Zaremba-Niedzwiedzka K."/>
            <person name="Martijn J."/>
            <person name="Lind A.E."/>
            <person name="van Eijk R."/>
            <person name="Schleper C."/>
            <person name="Guy L."/>
            <person name="Ettema T.J."/>
        </authorList>
    </citation>
    <scope>NUCLEOTIDE SEQUENCE</scope>
</reference>
<evidence type="ECO:0000313" key="1">
    <source>
        <dbReference type="EMBL" id="KKM70526.1"/>
    </source>
</evidence>
<dbReference type="AlphaFoldDB" id="A0A0F9K768"/>
<dbReference type="EMBL" id="LAZR01009800">
    <property type="protein sequence ID" value="KKM70526.1"/>
    <property type="molecule type" value="Genomic_DNA"/>
</dbReference>
<organism evidence="1">
    <name type="scientific">marine sediment metagenome</name>
    <dbReference type="NCBI Taxonomy" id="412755"/>
    <lineage>
        <taxon>unclassified sequences</taxon>
        <taxon>metagenomes</taxon>
        <taxon>ecological metagenomes</taxon>
    </lineage>
</organism>